<keyword evidence="1" id="KW-0732">Signal</keyword>
<gene>
    <name evidence="3" type="ORF">KUV50_09430</name>
</gene>
<evidence type="ECO:0000256" key="1">
    <source>
        <dbReference type="SAM" id="SignalP"/>
    </source>
</evidence>
<sequence length="204" mass="22511">MRSKLLSAILCLLFTLPAFAQWQLSPIVGLNISKFRTSSNYSTEGFSYAYKNGLMGGLNIKYTPDNPLNIQLESTFSQKGTEHNIDDEPGRNIVDLNYIDLGVIIEYPLNEIIAVNAGGSYGINVGEKYNGKNNPAGKLHNGTDYGAIGGLKFYIGKLFIRTNYYHGLNPILEGIITDENGVPTGDAANEYNQMFQVSIGYYFL</sequence>
<evidence type="ECO:0000313" key="4">
    <source>
        <dbReference type="Proteomes" id="UP000753961"/>
    </source>
</evidence>
<evidence type="ECO:0000259" key="2">
    <source>
        <dbReference type="Pfam" id="PF13568"/>
    </source>
</evidence>
<feature type="signal peptide" evidence="1">
    <location>
        <begin position="1"/>
        <end position="20"/>
    </location>
</feature>
<protein>
    <submittedName>
        <fullName evidence="3">PorT family protein</fullName>
    </submittedName>
</protein>
<dbReference type="Pfam" id="PF13568">
    <property type="entry name" value="OMP_b-brl_2"/>
    <property type="match status" value="1"/>
</dbReference>
<dbReference type="EMBL" id="JAHVHU010000008">
    <property type="protein sequence ID" value="MBY5958351.1"/>
    <property type="molecule type" value="Genomic_DNA"/>
</dbReference>
<feature type="chain" id="PRO_5036993111" evidence="1">
    <location>
        <begin position="21"/>
        <end position="204"/>
    </location>
</feature>
<proteinExistence type="predicted"/>
<dbReference type="RefSeq" id="WP_222579889.1">
    <property type="nucleotide sequence ID" value="NZ_JAHVHU010000008.1"/>
</dbReference>
<dbReference type="Proteomes" id="UP000753961">
    <property type="component" value="Unassembled WGS sequence"/>
</dbReference>
<keyword evidence="4" id="KW-1185">Reference proteome</keyword>
<dbReference type="AlphaFoldDB" id="A0A953HXC3"/>
<name>A0A953HXC3_9BACT</name>
<comment type="caution">
    <text evidence="3">The sequence shown here is derived from an EMBL/GenBank/DDBJ whole genome shotgun (WGS) entry which is preliminary data.</text>
</comment>
<feature type="domain" description="Outer membrane protein beta-barrel" evidence="2">
    <location>
        <begin position="19"/>
        <end position="172"/>
    </location>
</feature>
<evidence type="ECO:0000313" key="3">
    <source>
        <dbReference type="EMBL" id="MBY5958351.1"/>
    </source>
</evidence>
<dbReference type="InterPro" id="IPR025665">
    <property type="entry name" value="Beta-barrel_OMP_2"/>
</dbReference>
<reference evidence="3" key="1">
    <citation type="submission" date="2021-06" db="EMBL/GenBank/DDBJ databases">
        <title>44 bacteria genomes isolated from Dapeng, Shenzhen.</title>
        <authorList>
            <person name="Zheng W."/>
            <person name="Yu S."/>
            <person name="Huang Y."/>
        </authorList>
    </citation>
    <scope>NUCLEOTIDE SEQUENCE</scope>
    <source>
        <strain evidence="3">DP5N28-2</strain>
    </source>
</reference>
<organism evidence="3 4">
    <name type="scientific">Membranihabitans marinus</name>
    <dbReference type="NCBI Taxonomy" id="1227546"/>
    <lineage>
        <taxon>Bacteria</taxon>
        <taxon>Pseudomonadati</taxon>
        <taxon>Bacteroidota</taxon>
        <taxon>Saprospiria</taxon>
        <taxon>Saprospirales</taxon>
        <taxon>Saprospiraceae</taxon>
        <taxon>Membranihabitans</taxon>
    </lineage>
</organism>
<accession>A0A953HXC3</accession>